<gene>
    <name evidence="2" type="ORF">MNEG_14958</name>
</gene>
<keyword evidence="3" id="KW-1185">Reference proteome</keyword>
<dbReference type="EMBL" id="KK105123">
    <property type="protein sequence ID" value="KIY93004.1"/>
    <property type="molecule type" value="Genomic_DNA"/>
</dbReference>
<sequence>GAEPGLRCAPMKKERGRGGATDGSGGVGGRVREEGGRECLRVEGLQVVNSLPPRKFPPWLRLSD</sequence>
<dbReference type="KEGG" id="mng:MNEG_14958"/>
<dbReference type="RefSeq" id="XP_013892024.1">
    <property type="nucleotide sequence ID" value="XM_014036570.1"/>
</dbReference>
<reference evidence="2 3" key="1">
    <citation type="journal article" date="2013" name="BMC Genomics">
        <title>Reconstruction of the lipid metabolism for the microalga Monoraphidium neglectum from its genome sequence reveals characteristics suitable for biofuel production.</title>
        <authorList>
            <person name="Bogen C."/>
            <person name="Al-Dilaimi A."/>
            <person name="Albersmeier A."/>
            <person name="Wichmann J."/>
            <person name="Grundmann M."/>
            <person name="Rupp O."/>
            <person name="Lauersen K.J."/>
            <person name="Blifernez-Klassen O."/>
            <person name="Kalinowski J."/>
            <person name="Goesmann A."/>
            <person name="Mussgnug J.H."/>
            <person name="Kruse O."/>
        </authorList>
    </citation>
    <scope>NUCLEOTIDE SEQUENCE [LARGE SCALE GENOMIC DNA]</scope>
    <source>
        <strain evidence="2 3">SAG 48.87</strain>
    </source>
</reference>
<feature type="region of interest" description="Disordered" evidence="1">
    <location>
        <begin position="1"/>
        <end position="32"/>
    </location>
</feature>
<proteinExistence type="predicted"/>
<evidence type="ECO:0000313" key="2">
    <source>
        <dbReference type="EMBL" id="KIY93004.1"/>
    </source>
</evidence>
<evidence type="ECO:0000313" key="3">
    <source>
        <dbReference type="Proteomes" id="UP000054498"/>
    </source>
</evidence>
<dbReference type="AlphaFoldDB" id="A0A0D2LMG6"/>
<protein>
    <submittedName>
        <fullName evidence="2">Uncharacterized protein</fullName>
    </submittedName>
</protein>
<dbReference type="GeneID" id="25732571"/>
<feature type="non-terminal residue" evidence="2">
    <location>
        <position position="1"/>
    </location>
</feature>
<feature type="compositionally biased region" description="Gly residues" evidence="1">
    <location>
        <begin position="18"/>
        <end position="29"/>
    </location>
</feature>
<organism evidence="2 3">
    <name type="scientific">Monoraphidium neglectum</name>
    <dbReference type="NCBI Taxonomy" id="145388"/>
    <lineage>
        <taxon>Eukaryota</taxon>
        <taxon>Viridiplantae</taxon>
        <taxon>Chlorophyta</taxon>
        <taxon>core chlorophytes</taxon>
        <taxon>Chlorophyceae</taxon>
        <taxon>CS clade</taxon>
        <taxon>Sphaeropleales</taxon>
        <taxon>Selenastraceae</taxon>
        <taxon>Monoraphidium</taxon>
    </lineage>
</organism>
<accession>A0A0D2LMG6</accession>
<evidence type="ECO:0000256" key="1">
    <source>
        <dbReference type="SAM" id="MobiDB-lite"/>
    </source>
</evidence>
<dbReference type="Proteomes" id="UP000054498">
    <property type="component" value="Unassembled WGS sequence"/>
</dbReference>
<name>A0A0D2LMG6_9CHLO</name>